<dbReference type="Gene3D" id="3.40.640.10">
    <property type="entry name" value="Type I PLP-dependent aspartate aminotransferase-like (Major domain)"/>
    <property type="match status" value="1"/>
</dbReference>
<evidence type="ECO:0000256" key="5">
    <source>
        <dbReference type="ARBA" id="ARBA00023163"/>
    </source>
</evidence>
<dbReference type="PANTHER" id="PTHR46577">
    <property type="entry name" value="HTH-TYPE TRANSCRIPTIONAL REGULATORY PROTEIN GABR"/>
    <property type="match status" value="1"/>
</dbReference>
<evidence type="ECO:0000313" key="7">
    <source>
        <dbReference type="EMBL" id="MFC3025514.1"/>
    </source>
</evidence>
<keyword evidence="8" id="KW-1185">Reference proteome</keyword>
<dbReference type="CDD" id="cd07377">
    <property type="entry name" value="WHTH_GntR"/>
    <property type="match status" value="1"/>
</dbReference>
<dbReference type="SUPFAM" id="SSF46785">
    <property type="entry name" value="Winged helix' DNA-binding domain"/>
    <property type="match status" value="1"/>
</dbReference>
<sequence length="481" mass="53966">MAKYQNLVDQLKRQIQSGIWNSGDKLPSLRKQAKHSGMSLMTVLHAYQLLESQGWIISQARSGYKVAPGLKKQEQTQVAVARTESVDINEFIFDVLQAGTNNSLVNFGFAYPCPDLYPRYHINRALSTAALNMQTSNAFNNLPPGNEQLRSIIAKRYAARGIEISLDEIVITAGALEALNLSLQACTQPGDCVVVESPTFYGALQSLQRLGLKALSVRTDPISGIDLDSLERALQTHDVKACWLMSNHQNPLGFTLSDEKKKQIVELLQRYEVSLIEDDVYSELYEGEEPVSSMKMYDQTGSVMLCSSFSKSLVAGLRIGWVVAGKRSFDIQKLQLMSTLATSAPVQMALVQYLTHRNYESHLKQLRKKLHERKNKMASFLGSLLPDNVNVVNQKGGYFLWLELPQGSDAMLIYREMLQKNVSIAPGKMFDLTEQYRHCIRLNASFELLPERIEALEILATIIIKHINGTLVHKSTNEKLK</sequence>
<dbReference type="InterPro" id="IPR015424">
    <property type="entry name" value="PyrdxlP-dep_Trfase"/>
</dbReference>
<dbReference type="GO" id="GO:0008483">
    <property type="term" value="F:transaminase activity"/>
    <property type="evidence" value="ECO:0007669"/>
    <property type="project" value="UniProtKB-KW"/>
</dbReference>
<dbReference type="Gene3D" id="3.90.1150.10">
    <property type="entry name" value="Aspartate Aminotransferase, domain 1"/>
    <property type="match status" value="1"/>
</dbReference>
<evidence type="ECO:0000256" key="2">
    <source>
        <dbReference type="ARBA" id="ARBA00022898"/>
    </source>
</evidence>
<dbReference type="InterPro" id="IPR015421">
    <property type="entry name" value="PyrdxlP-dep_Trfase_major"/>
</dbReference>
<organism evidence="7 8">
    <name type="scientific">Vibrio zhugei</name>
    <dbReference type="NCBI Taxonomy" id="2479546"/>
    <lineage>
        <taxon>Bacteria</taxon>
        <taxon>Pseudomonadati</taxon>
        <taxon>Pseudomonadota</taxon>
        <taxon>Gammaproteobacteria</taxon>
        <taxon>Vibrionales</taxon>
        <taxon>Vibrionaceae</taxon>
        <taxon>Vibrio</taxon>
    </lineage>
</organism>
<dbReference type="Proteomes" id="UP001595384">
    <property type="component" value="Unassembled WGS sequence"/>
</dbReference>
<dbReference type="InterPro" id="IPR051446">
    <property type="entry name" value="HTH_trans_reg/aminotransferase"/>
</dbReference>
<dbReference type="InterPro" id="IPR015422">
    <property type="entry name" value="PyrdxlP-dep_Trfase_small"/>
</dbReference>
<keyword evidence="7" id="KW-0032">Aminotransferase</keyword>
<protein>
    <submittedName>
        <fullName evidence="7">PLP-dependent aminotransferase family protein</fullName>
    </submittedName>
</protein>
<dbReference type="Pfam" id="PF00155">
    <property type="entry name" value="Aminotran_1_2"/>
    <property type="match status" value="1"/>
</dbReference>
<dbReference type="Pfam" id="PF00392">
    <property type="entry name" value="GntR"/>
    <property type="match status" value="1"/>
</dbReference>
<comment type="caution">
    <text evidence="7">The sequence shown here is derived from an EMBL/GenBank/DDBJ whole genome shotgun (WGS) entry which is preliminary data.</text>
</comment>
<dbReference type="InterPro" id="IPR000524">
    <property type="entry name" value="Tscrpt_reg_HTH_GntR"/>
</dbReference>
<keyword evidence="5" id="KW-0804">Transcription</keyword>
<dbReference type="SUPFAM" id="SSF53383">
    <property type="entry name" value="PLP-dependent transferases"/>
    <property type="match status" value="1"/>
</dbReference>
<keyword evidence="4" id="KW-0238">DNA-binding</keyword>
<dbReference type="PROSITE" id="PS50949">
    <property type="entry name" value="HTH_GNTR"/>
    <property type="match status" value="1"/>
</dbReference>
<evidence type="ECO:0000256" key="3">
    <source>
        <dbReference type="ARBA" id="ARBA00023015"/>
    </source>
</evidence>
<dbReference type="InterPro" id="IPR036388">
    <property type="entry name" value="WH-like_DNA-bd_sf"/>
</dbReference>
<dbReference type="Gene3D" id="1.10.10.10">
    <property type="entry name" value="Winged helix-like DNA-binding domain superfamily/Winged helix DNA-binding domain"/>
    <property type="match status" value="1"/>
</dbReference>
<dbReference type="SMART" id="SM00345">
    <property type="entry name" value="HTH_GNTR"/>
    <property type="match status" value="1"/>
</dbReference>
<name>A0ABV7CDR0_9VIBR</name>
<evidence type="ECO:0000259" key="6">
    <source>
        <dbReference type="PROSITE" id="PS50949"/>
    </source>
</evidence>
<evidence type="ECO:0000313" key="8">
    <source>
        <dbReference type="Proteomes" id="UP001595384"/>
    </source>
</evidence>
<dbReference type="EMBL" id="JBHRSE010000122">
    <property type="protein sequence ID" value="MFC3025514.1"/>
    <property type="molecule type" value="Genomic_DNA"/>
</dbReference>
<feature type="domain" description="HTH gntR-type" evidence="6">
    <location>
        <begin position="1"/>
        <end position="69"/>
    </location>
</feature>
<accession>A0ABV7CDR0</accession>
<evidence type="ECO:0000256" key="1">
    <source>
        <dbReference type="ARBA" id="ARBA00005384"/>
    </source>
</evidence>
<evidence type="ECO:0000256" key="4">
    <source>
        <dbReference type="ARBA" id="ARBA00023125"/>
    </source>
</evidence>
<proteinExistence type="inferred from homology"/>
<dbReference type="InterPro" id="IPR036390">
    <property type="entry name" value="WH_DNA-bd_sf"/>
</dbReference>
<dbReference type="InterPro" id="IPR004839">
    <property type="entry name" value="Aminotransferase_I/II_large"/>
</dbReference>
<keyword evidence="7" id="KW-0808">Transferase</keyword>
<dbReference type="PANTHER" id="PTHR46577:SF2">
    <property type="entry name" value="TRANSCRIPTIONAL REGULATORY PROTEIN"/>
    <property type="match status" value="1"/>
</dbReference>
<keyword evidence="2" id="KW-0663">Pyridoxal phosphate</keyword>
<gene>
    <name evidence="7" type="ORF">ACFODT_17065</name>
</gene>
<keyword evidence="3" id="KW-0805">Transcription regulation</keyword>
<dbReference type="RefSeq" id="WP_123015724.1">
    <property type="nucleotide sequence ID" value="NZ_AP024911.1"/>
</dbReference>
<dbReference type="CDD" id="cd00609">
    <property type="entry name" value="AAT_like"/>
    <property type="match status" value="1"/>
</dbReference>
<comment type="similarity">
    <text evidence="1">In the C-terminal section; belongs to the class-I pyridoxal-phosphate-dependent aminotransferase family.</text>
</comment>
<reference evidence="8" key="1">
    <citation type="journal article" date="2019" name="Int. J. Syst. Evol. Microbiol.">
        <title>The Global Catalogue of Microorganisms (GCM) 10K type strain sequencing project: providing services to taxonomists for standard genome sequencing and annotation.</title>
        <authorList>
            <consortium name="The Broad Institute Genomics Platform"/>
            <consortium name="The Broad Institute Genome Sequencing Center for Infectious Disease"/>
            <person name="Wu L."/>
            <person name="Ma J."/>
        </authorList>
    </citation>
    <scope>NUCLEOTIDE SEQUENCE [LARGE SCALE GENOMIC DNA]</scope>
    <source>
        <strain evidence="8">KCTC 62784</strain>
    </source>
</reference>